<dbReference type="AlphaFoldDB" id="A0AAD2EFP0"/>
<organism evidence="5 6">
    <name type="scientific">Fraxinus pennsylvanica</name>
    <dbReference type="NCBI Taxonomy" id="56036"/>
    <lineage>
        <taxon>Eukaryota</taxon>
        <taxon>Viridiplantae</taxon>
        <taxon>Streptophyta</taxon>
        <taxon>Embryophyta</taxon>
        <taxon>Tracheophyta</taxon>
        <taxon>Spermatophyta</taxon>
        <taxon>Magnoliopsida</taxon>
        <taxon>eudicotyledons</taxon>
        <taxon>Gunneridae</taxon>
        <taxon>Pentapetalae</taxon>
        <taxon>asterids</taxon>
        <taxon>lamiids</taxon>
        <taxon>Lamiales</taxon>
        <taxon>Oleaceae</taxon>
        <taxon>Oleeae</taxon>
        <taxon>Fraxinus</taxon>
    </lineage>
</organism>
<gene>
    <name evidence="5" type="ORF">FPE_LOCUS33831</name>
</gene>
<reference evidence="5" key="1">
    <citation type="submission" date="2023-05" db="EMBL/GenBank/DDBJ databases">
        <authorList>
            <person name="Huff M."/>
        </authorList>
    </citation>
    <scope>NUCLEOTIDE SEQUENCE</scope>
</reference>
<feature type="domain" description="Histone-binding protein RBBP4-like N-terminal" evidence="4">
    <location>
        <begin position="17"/>
        <end position="47"/>
    </location>
</feature>
<keyword evidence="3" id="KW-0812">Transmembrane</keyword>
<protein>
    <recommendedName>
        <fullName evidence="4">Histone-binding protein RBBP4-like N-terminal domain-containing protein</fullName>
    </recommendedName>
</protein>
<evidence type="ECO:0000259" key="4">
    <source>
        <dbReference type="Pfam" id="PF12265"/>
    </source>
</evidence>
<keyword evidence="6" id="KW-1185">Reference proteome</keyword>
<evidence type="ECO:0000313" key="5">
    <source>
        <dbReference type="EMBL" id="CAI9786401.1"/>
    </source>
</evidence>
<keyword evidence="3" id="KW-0472">Membrane</keyword>
<dbReference type="InterPro" id="IPR022052">
    <property type="entry name" value="Histone-bd_RBBP4-like_N"/>
</dbReference>
<evidence type="ECO:0000256" key="1">
    <source>
        <dbReference type="ARBA" id="ARBA00022574"/>
    </source>
</evidence>
<feature type="transmembrane region" description="Helical" evidence="3">
    <location>
        <begin position="71"/>
        <end position="90"/>
    </location>
</feature>
<dbReference type="EMBL" id="OU503057">
    <property type="protein sequence ID" value="CAI9786401.1"/>
    <property type="molecule type" value="Genomic_DNA"/>
</dbReference>
<keyword evidence="2" id="KW-0677">Repeat</keyword>
<accession>A0AAD2EFP0</accession>
<evidence type="ECO:0000256" key="3">
    <source>
        <dbReference type="SAM" id="Phobius"/>
    </source>
</evidence>
<evidence type="ECO:0000313" key="6">
    <source>
        <dbReference type="Proteomes" id="UP000834106"/>
    </source>
</evidence>
<name>A0AAD2EFP0_9LAMI</name>
<proteinExistence type="predicted"/>
<evidence type="ECO:0000256" key="2">
    <source>
        <dbReference type="ARBA" id="ARBA00022737"/>
    </source>
</evidence>
<dbReference type="Proteomes" id="UP000834106">
    <property type="component" value="Chromosome 22"/>
</dbReference>
<keyword evidence="1" id="KW-0853">WD repeat</keyword>
<keyword evidence="3" id="KW-1133">Transmembrane helix</keyword>
<dbReference type="Pfam" id="PF12265">
    <property type="entry name" value="CAF1C_H4-bd"/>
    <property type="match status" value="1"/>
</dbReference>
<sequence length="172" mass="19141">MRLSGHLSPSNGFHRPPSDNGPLAVHKLILGTHTSDEFPNFLMVAHVPRHAIEMEPDNSNIPKMLQWSSTYLSNIAGVIVFVVSLGMWATSFDRIRRKFFVDADASSEQYLFIQHSWSNSCCGFIGDVGNKFMVELGQSSSRRATGTPIKKLLAEEMSKETDVKRRSSSVIA</sequence>